<name>A0A834C780_ORYME</name>
<evidence type="ECO:0000313" key="3">
    <source>
        <dbReference type="Proteomes" id="UP000646548"/>
    </source>
</evidence>
<accession>A0A834C780</accession>
<protein>
    <submittedName>
        <fullName evidence="2">Uncharacterized protein</fullName>
    </submittedName>
</protein>
<evidence type="ECO:0000313" key="2">
    <source>
        <dbReference type="EMBL" id="KAF6726937.1"/>
    </source>
</evidence>
<evidence type="ECO:0000256" key="1">
    <source>
        <dbReference type="SAM" id="SignalP"/>
    </source>
</evidence>
<proteinExistence type="predicted"/>
<feature type="signal peptide" evidence="1">
    <location>
        <begin position="1"/>
        <end position="25"/>
    </location>
</feature>
<organism evidence="2 3">
    <name type="scientific">Oryzias melastigma</name>
    <name type="common">Marine medaka</name>
    <dbReference type="NCBI Taxonomy" id="30732"/>
    <lineage>
        <taxon>Eukaryota</taxon>
        <taxon>Metazoa</taxon>
        <taxon>Chordata</taxon>
        <taxon>Craniata</taxon>
        <taxon>Vertebrata</taxon>
        <taxon>Euteleostomi</taxon>
        <taxon>Actinopterygii</taxon>
        <taxon>Neopterygii</taxon>
        <taxon>Teleostei</taxon>
        <taxon>Neoteleostei</taxon>
        <taxon>Acanthomorphata</taxon>
        <taxon>Ovalentaria</taxon>
        <taxon>Atherinomorphae</taxon>
        <taxon>Beloniformes</taxon>
        <taxon>Adrianichthyidae</taxon>
        <taxon>Oryziinae</taxon>
        <taxon>Oryzias</taxon>
    </lineage>
</organism>
<gene>
    <name evidence="2" type="ORF">FQA47_002502</name>
</gene>
<dbReference type="Proteomes" id="UP000646548">
    <property type="component" value="Unassembled WGS sequence"/>
</dbReference>
<keyword evidence="1" id="KW-0732">Signal</keyword>
<sequence length="172" mass="19822">MAPAVRTNRGCLLFVLLCLSYSVDSLSMEDQMEMIRRGMKETFKVKEHEKKTEAIMSKLMNAAASLVNKDQLKTLKNELQQTGKEADRQQVEKLDRIEAAVKDFDENMKKLNSPQKKANREKAESEATRKMTKMVEDFAEKFRRILSKIGISGAEAENYRNMLQELLKLVKM</sequence>
<dbReference type="EMBL" id="WKFB01000317">
    <property type="protein sequence ID" value="KAF6726937.1"/>
    <property type="molecule type" value="Genomic_DNA"/>
</dbReference>
<reference evidence="2" key="1">
    <citation type="journal article" name="BMC Genomics">
        <title>Long-read sequencing and de novo genome assembly of marine medaka (Oryzias melastigma).</title>
        <authorList>
            <person name="Liang P."/>
            <person name="Saqib H.S.A."/>
            <person name="Ni X."/>
            <person name="Shen Y."/>
        </authorList>
    </citation>
    <scope>NUCLEOTIDE SEQUENCE</scope>
    <source>
        <strain evidence="2">Bigg-433</strain>
    </source>
</reference>
<feature type="chain" id="PRO_5032326747" evidence="1">
    <location>
        <begin position="26"/>
        <end position="172"/>
    </location>
</feature>
<dbReference type="AlphaFoldDB" id="A0A834C780"/>
<comment type="caution">
    <text evidence="2">The sequence shown here is derived from an EMBL/GenBank/DDBJ whole genome shotgun (WGS) entry which is preliminary data.</text>
</comment>